<evidence type="ECO:0000259" key="2">
    <source>
        <dbReference type="PROSITE" id="PS50966"/>
    </source>
</evidence>
<name>A0AAD8GZP7_9APIA</name>
<proteinExistence type="predicted"/>
<evidence type="ECO:0000256" key="1">
    <source>
        <dbReference type="PROSITE-ProRule" id="PRU00325"/>
    </source>
</evidence>
<feature type="domain" description="SWIM-type" evidence="2">
    <location>
        <begin position="40"/>
        <end position="76"/>
    </location>
</feature>
<comment type="caution">
    <text evidence="3">The sequence shown here is derived from an EMBL/GenBank/DDBJ whole genome shotgun (WGS) entry which is preliminary data.</text>
</comment>
<protein>
    <recommendedName>
        <fullName evidence="2">SWIM-type domain-containing protein</fullName>
    </recommendedName>
</protein>
<dbReference type="EMBL" id="JAUIZM010000011">
    <property type="protein sequence ID" value="KAK1356998.1"/>
    <property type="molecule type" value="Genomic_DNA"/>
</dbReference>
<dbReference type="PROSITE" id="PS50966">
    <property type="entry name" value="ZF_SWIM"/>
    <property type="match status" value="1"/>
</dbReference>
<evidence type="ECO:0000313" key="3">
    <source>
        <dbReference type="EMBL" id="KAK1356998.1"/>
    </source>
</evidence>
<reference evidence="3" key="1">
    <citation type="submission" date="2023-02" db="EMBL/GenBank/DDBJ databases">
        <title>Genome of toxic invasive species Heracleum sosnowskyi carries increased number of genes despite the absence of recent whole-genome duplications.</title>
        <authorList>
            <person name="Schelkunov M."/>
            <person name="Shtratnikova V."/>
            <person name="Makarenko M."/>
            <person name="Klepikova A."/>
            <person name="Omelchenko D."/>
            <person name="Novikova G."/>
            <person name="Obukhova E."/>
            <person name="Bogdanov V."/>
            <person name="Penin A."/>
            <person name="Logacheva M."/>
        </authorList>
    </citation>
    <scope>NUCLEOTIDE SEQUENCE</scope>
    <source>
        <strain evidence="3">Hsosn_3</strain>
        <tissue evidence="3">Leaf</tissue>
    </source>
</reference>
<dbReference type="AlphaFoldDB" id="A0AAD8GZP7"/>
<sequence length="241" mass="28170">MFCKFQKQVKETCYHLAIKDRSGFEVKKLVVYDPKSAKNFEVVHTLESNKVECFCELLEIIGLPCRHLILALKQVLVQKIPRHLLLNRWMKNAEKIASRVFTTKYDDKETFDMIVNDIWFDFYSCNGLAVDDKEALDFVKIDIKDIKHNLRDWKFKGKQIDLTKKSVVEKLIGTEIPDRITLQPPNEFRNKRFGTKRIRSAAEKATLLDVKAKINCSYCNVEAFHDRRNCIVLNKEAGLKK</sequence>
<keyword evidence="1" id="KW-0862">Zinc</keyword>
<dbReference type="PANTHER" id="PTHR47718:SF18">
    <property type="entry name" value="PROTEIN FAR1-RELATED SEQUENCE 5-LIKE"/>
    <property type="match status" value="1"/>
</dbReference>
<reference evidence="3" key="2">
    <citation type="submission" date="2023-05" db="EMBL/GenBank/DDBJ databases">
        <authorList>
            <person name="Schelkunov M.I."/>
        </authorList>
    </citation>
    <scope>NUCLEOTIDE SEQUENCE</scope>
    <source>
        <strain evidence="3">Hsosn_3</strain>
        <tissue evidence="3">Leaf</tissue>
    </source>
</reference>
<keyword evidence="1" id="KW-0863">Zinc-finger</keyword>
<organism evidence="3 4">
    <name type="scientific">Heracleum sosnowskyi</name>
    <dbReference type="NCBI Taxonomy" id="360622"/>
    <lineage>
        <taxon>Eukaryota</taxon>
        <taxon>Viridiplantae</taxon>
        <taxon>Streptophyta</taxon>
        <taxon>Embryophyta</taxon>
        <taxon>Tracheophyta</taxon>
        <taxon>Spermatophyta</taxon>
        <taxon>Magnoliopsida</taxon>
        <taxon>eudicotyledons</taxon>
        <taxon>Gunneridae</taxon>
        <taxon>Pentapetalae</taxon>
        <taxon>asterids</taxon>
        <taxon>campanulids</taxon>
        <taxon>Apiales</taxon>
        <taxon>Apiaceae</taxon>
        <taxon>Apioideae</taxon>
        <taxon>apioid superclade</taxon>
        <taxon>Tordylieae</taxon>
        <taxon>Tordyliinae</taxon>
        <taxon>Heracleum</taxon>
    </lineage>
</organism>
<keyword evidence="4" id="KW-1185">Reference proteome</keyword>
<dbReference type="GO" id="GO:0008270">
    <property type="term" value="F:zinc ion binding"/>
    <property type="evidence" value="ECO:0007669"/>
    <property type="project" value="UniProtKB-KW"/>
</dbReference>
<evidence type="ECO:0000313" key="4">
    <source>
        <dbReference type="Proteomes" id="UP001237642"/>
    </source>
</evidence>
<keyword evidence="1" id="KW-0479">Metal-binding</keyword>
<dbReference type="InterPro" id="IPR007527">
    <property type="entry name" value="Znf_SWIM"/>
</dbReference>
<gene>
    <name evidence="3" type="ORF">POM88_050254</name>
</gene>
<dbReference type="Proteomes" id="UP001237642">
    <property type="component" value="Unassembled WGS sequence"/>
</dbReference>
<dbReference type="PANTHER" id="PTHR47718">
    <property type="entry name" value="OS01G0519700 PROTEIN"/>
    <property type="match status" value="1"/>
</dbReference>
<accession>A0AAD8GZP7</accession>